<dbReference type="InterPro" id="IPR041459">
    <property type="entry name" value="MPTase-PolyVal"/>
</dbReference>
<protein>
    <recommendedName>
        <fullName evidence="7">DUF1738 domain-containing protein</fullName>
    </recommendedName>
</protein>
<dbReference type="EMBL" id="AZGR01000104">
    <property type="protein sequence ID" value="ETA85888.1"/>
    <property type="molecule type" value="Genomic_DNA"/>
</dbReference>
<keyword evidence="2" id="KW-0472">Membrane</keyword>
<dbReference type="Proteomes" id="UP000018534">
    <property type="component" value="Unassembled WGS sequence"/>
</dbReference>
<feature type="region of interest" description="Disordered" evidence="1">
    <location>
        <begin position="99"/>
        <end position="119"/>
    </location>
</feature>
<gene>
    <name evidence="5" type="ORF">A628_04150</name>
</gene>
<evidence type="ECO:0000313" key="5">
    <source>
        <dbReference type="EMBL" id="ETA85888.1"/>
    </source>
</evidence>
<reference evidence="5 6" key="1">
    <citation type="journal article" date="2014" name="Genome Announc.">
        <title>Whole-Genome Sequencing of Salmonella enterica subsp. enterica Serovar Cubana Strains Isolated from Agricultural Sources.</title>
        <authorList>
            <person name="Benahmed F.H."/>
            <person name="Gopinath G.R."/>
            <person name="Wang H."/>
            <person name="Jean-Gilles Beaubrun J."/>
            <person name="Grim C."/>
            <person name="Cheng C.M."/>
            <person name="McClelland M."/>
            <person name="Ayers S."/>
            <person name="Abbott J."/>
            <person name="Desai P."/>
            <person name="Frye J.G."/>
            <person name="Weinstock G."/>
            <person name="Hammack T.S."/>
            <person name="Hanes D.E."/>
            <person name="Rasmussen M.A."/>
            <person name="Davidson M.K."/>
        </authorList>
    </citation>
    <scope>NUCLEOTIDE SEQUENCE [LARGE SCALE GENOMIC DNA]</scope>
    <source>
        <strain evidence="5">76814</strain>
    </source>
</reference>
<dbReference type="Pfam" id="PF18818">
    <property type="entry name" value="MPTase-PolyVal"/>
    <property type="match status" value="1"/>
</dbReference>
<keyword evidence="2" id="KW-0812">Transmembrane</keyword>
<feature type="compositionally biased region" description="Polar residues" evidence="1">
    <location>
        <begin position="99"/>
        <end position="118"/>
    </location>
</feature>
<accession>V7IIY0</accession>
<keyword evidence="2" id="KW-1133">Transmembrane helix</keyword>
<dbReference type="Pfam" id="PF08401">
    <property type="entry name" value="ArdcN"/>
    <property type="match status" value="1"/>
</dbReference>
<evidence type="ECO:0000259" key="4">
    <source>
        <dbReference type="Pfam" id="PF18818"/>
    </source>
</evidence>
<name>V7IIY0_SALET</name>
<sequence length="401" mass="44533">MQNTAFPNNISPQRTKGRYTRYAGASFFSCALFVLRIYFRLIVSQHNPSRKGKWHACCALAGQNDAGKANRQAIRRRKSHTDGEKTMTISLHYPRTSAPNTAAATSVSPLDPSGSSKTKFSKTRKDIYQTVTDNIIAALEAGVKPWSCPWQRVSGMSGLPSNYATGVAYSGMNIMLLWSSASKQGFSDSRWLTYKQAQSVGGQVRTRERGTTAIFYTTLEKENDAGEIDHIPMLKTFTVFNVQQIDGLPLTKVTVSPEATFAPLPQAENLFRKSGANIIEKGQNAFFSPSTDEVWLPERHLFADAANFYATGLHELVHWSGGKKRLNREMKGKFGSADYAEEELVAELGSAFLMADLGIEGEVQHESYIASWLKALKNDRRYIFKAASAASKAHRYLMDKL</sequence>
<feature type="transmembrane region" description="Helical" evidence="2">
    <location>
        <begin position="21"/>
        <end position="39"/>
    </location>
</feature>
<evidence type="ECO:0000259" key="3">
    <source>
        <dbReference type="Pfam" id="PF08401"/>
    </source>
</evidence>
<evidence type="ECO:0008006" key="7">
    <source>
        <dbReference type="Google" id="ProtNLM"/>
    </source>
</evidence>
<proteinExistence type="predicted"/>
<dbReference type="InterPro" id="IPR013610">
    <property type="entry name" value="ArdC_N"/>
</dbReference>
<dbReference type="GO" id="GO:0003697">
    <property type="term" value="F:single-stranded DNA binding"/>
    <property type="evidence" value="ECO:0007669"/>
    <property type="project" value="InterPro"/>
</dbReference>
<comment type="caution">
    <text evidence="5">The sequence shown here is derived from an EMBL/GenBank/DDBJ whole genome shotgun (WGS) entry which is preliminary data.</text>
</comment>
<evidence type="ECO:0000313" key="6">
    <source>
        <dbReference type="Proteomes" id="UP000018534"/>
    </source>
</evidence>
<evidence type="ECO:0000256" key="2">
    <source>
        <dbReference type="SAM" id="Phobius"/>
    </source>
</evidence>
<feature type="domain" description="Polyvalent protein metallopeptidase" evidence="4">
    <location>
        <begin position="265"/>
        <end position="388"/>
    </location>
</feature>
<feature type="domain" description="N-terminal" evidence="3">
    <location>
        <begin position="125"/>
        <end position="240"/>
    </location>
</feature>
<evidence type="ECO:0000256" key="1">
    <source>
        <dbReference type="SAM" id="MobiDB-lite"/>
    </source>
</evidence>
<dbReference type="AlphaFoldDB" id="V7IIY0"/>
<organism evidence="5 6">
    <name type="scientific">Salmonella enterica subsp. enterica serovar Cubana str. 76814</name>
    <dbReference type="NCBI Taxonomy" id="1192560"/>
    <lineage>
        <taxon>Bacteria</taxon>
        <taxon>Pseudomonadati</taxon>
        <taxon>Pseudomonadota</taxon>
        <taxon>Gammaproteobacteria</taxon>
        <taxon>Enterobacterales</taxon>
        <taxon>Enterobacteriaceae</taxon>
        <taxon>Salmonella</taxon>
    </lineage>
</organism>
<dbReference type="PATRIC" id="fig|1192560.4.peg.3870"/>
<dbReference type="HOGENOM" id="CLU_041111_0_1_6"/>